<dbReference type="PANTHER" id="PTHR46637">
    <property type="entry name" value="TIS1421-TRANSPOSASE PROTEIN A"/>
    <property type="match status" value="1"/>
</dbReference>
<dbReference type="InterPro" id="IPR052909">
    <property type="entry name" value="Transposase_6_like"/>
</dbReference>
<dbReference type="Proteomes" id="UP000245431">
    <property type="component" value="Chromosome PVE_r2"/>
</dbReference>
<sequence>MLRLLLSDERWSKLREMLLHNAIYNKRDLRMTVEGMLYRMRTGWPWRDLPKAFGK</sequence>
<dbReference type="Pfam" id="PF13340">
    <property type="entry name" value="DUF4096"/>
    <property type="match status" value="1"/>
</dbReference>
<dbReference type="EMBL" id="LT599584">
    <property type="protein sequence ID" value="SBW84763.1"/>
    <property type="molecule type" value="Genomic_DNA"/>
</dbReference>
<reference evidence="3" key="1">
    <citation type="submission" date="2016-07" db="EMBL/GenBank/DDBJ databases">
        <authorList>
            <person name="Florea S."/>
            <person name="Webb J.S."/>
            <person name="Jaromczyk J."/>
            <person name="Schardl C.L."/>
        </authorList>
    </citation>
    <scope>NUCLEOTIDE SEQUENCE [LARGE SCALE GENOMIC DNA]</scope>
    <source>
        <strain evidence="3">1YdBTEX2</strain>
    </source>
</reference>
<organism evidence="2 3">
    <name type="scientific">Pseudomonas veronii 1YdBTEX2</name>
    <dbReference type="NCBI Taxonomy" id="1295141"/>
    <lineage>
        <taxon>Bacteria</taxon>
        <taxon>Pseudomonadati</taxon>
        <taxon>Pseudomonadota</taxon>
        <taxon>Gammaproteobacteria</taxon>
        <taxon>Pseudomonadales</taxon>
        <taxon>Pseudomonadaceae</taxon>
        <taxon>Pseudomonas</taxon>
    </lineage>
</organism>
<feature type="domain" description="Insertion element IS402-like" evidence="1">
    <location>
        <begin position="6"/>
        <end position="55"/>
    </location>
</feature>
<name>A0A1D3K8Q7_PSEVE</name>
<proteinExistence type="predicted"/>
<accession>A0A1D3K8Q7</accession>
<dbReference type="PANTHER" id="PTHR46637:SF1">
    <property type="entry name" value="BLL5188 PROTEIN"/>
    <property type="match status" value="1"/>
</dbReference>
<dbReference type="AlphaFoldDB" id="A0A1D3K8Q7"/>
<evidence type="ECO:0000259" key="1">
    <source>
        <dbReference type="Pfam" id="PF13340"/>
    </source>
</evidence>
<protein>
    <recommendedName>
        <fullName evidence="1">Insertion element IS402-like domain-containing protein</fullName>
    </recommendedName>
</protein>
<evidence type="ECO:0000313" key="3">
    <source>
        <dbReference type="Proteomes" id="UP000245431"/>
    </source>
</evidence>
<gene>
    <name evidence="2" type="ORF">PVE_R2G0738</name>
</gene>
<dbReference type="InterPro" id="IPR025161">
    <property type="entry name" value="IS402-like_dom"/>
</dbReference>
<evidence type="ECO:0000313" key="2">
    <source>
        <dbReference type="EMBL" id="SBW84763.1"/>
    </source>
</evidence>